<dbReference type="EMBL" id="BAABHK010000009">
    <property type="protein sequence ID" value="GAA4631478.1"/>
    <property type="molecule type" value="Genomic_DNA"/>
</dbReference>
<dbReference type="InterPro" id="IPR001451">
    <property type="entry name" value="Hexapep"/>
</dbReference>
<evidence type="ECO:0000313" key="8">
    <source>
        <dbReference type="EMBL" id="GAA4631478.1"/>
    </source>
</evidence>
<keyword evidence="4" id="KW-0677">Repeat</keyword>
<dbReference type="InterPro" id="IPR011004">
    <property type="entry name" value="Trimer_LpxA-like_sf"/>
</dbReference>
<protein>
    <submittedName>
        <fullName evidence="8">2,3,4,5-tetrahydropyridine-2,6-dicarboxylate N-succinyltransferase</fullName>
    </submittedName>
</protein>
<dbReference type="Pfam" id="PF14602">
    <property type="entry name" value="Hexapep_2"/>
    <property type="match status" value="1"/>
</dbReference>
<name>A0ABP8UHI9_9ACTN</name>
<evidence type="ECO:0000313" key="9">
    <source>
        <dbReference type="Proteomes" id="UP001501442"/>
    </source>
</evidence>
<evidence type="ECO:0000259" key="7">
    <source>
        <dbReference type="Pfam" id="PF14805"/>
    </source>
</evidence>
<dbReference type="NCBIfam" id="NF008808">
    <property type="entry name" value="PRK11830.1"/>
    <property type="match status" value="1"/>
</dbReference>
<dbReference type="InterPro" id="IPR037133">
    <property type="entry name" value="THP_succinylTrfase_N_sf"/>
</dbReference>
<comment type="similarity">
    <text evidence="1">Belongs to the transferase hexapeptide repeat family.</text>
</comment>
<dbReference type="InterPro" id="IPR018357">
    <property type="entry name" value="Hexapep_transf_CS"/>
</dbReference>
<dbReference type="Proteomes" id="UP001501442">
    <property type="component" value="Unassembled WGS sequence"/>
</dbReference>
<gene>
    <name evidence="8" type="ORF">GCM10023196_061050</name>
</gene>
<dbReference type="Gene3D" id="2.160.10.10">
    <property type="entry name" value="Hexapeptide repeat proteins"/>
    <property type="match status" value="1"/>
</dbReference>
<dbReference type="PANTHER" id="PTHR43300:SF10">
    <property type="entry name" value="2,3,4,5-TETRAHYDROPYRIDINE-2,6-DICARBOXYLATE N-ACETYLTRANSFERASE"/>
    <property type="match status" value="1"/>
</dbReference>
<evidence type="ECO:0000256" key="4">
    <source>
        <dbReference type="ARBA" id="ARBA00022737"/>
    </source>
</evidence>
<keyword evidence="3" id="KW-0808">Transferase</keyword>
<comment type="caution">
    <text evidence="8">The sequence shown here is derived from an EMBL/GenBank/DDBJ whole genome shotgun (WGS) entry which is preliminary data.</text>
</comment>
<dbReference type="CDD" id="cd03350">
    <property type="entry name" value="LbH_THP_succinylT"/>
    <property type="match status" value="1"/>
</dbReference>
<dbReference type="InterPro" id="IPR050179">
    <property type="entry name" value="Trans_hexapeptide_repeat"/>
</dbReference>
<dbReference type="InterPro" id="IPR023180">
    <property type="entry name" value="THP_succinylTrfase_dom1"/>
</dbReference>
<proteinExistence type="inferred from homology"/>
<accession>A0ABP8UHI9</accession>
<keyword evidence="9" id="KW-1185">Reference proteome</keyword>
<evidence type="ECO:0000256" key="1">
    <source>
        <dbReference type="ARBA" id="ARBA00007274"/>
    </source>
</evidence>
<sequence>MVTNPMMASRSRPALLRLTARRYPLRTPCRTSDAAAAAILTGMTDTFTSPISSVIDELWERRADLSPEDTDARSAIVAAVDLIDAGQARVALVDEATDEVIVDERAKRAILLSFKVLGMVQAQVGDFHYHDRIPLKTRLDGVRVVPGAIARWGSYLAPGVVLMPSFTNIGAYVDSGTMVDTWATVGSCAQVGKNVHLSGGVGIGGVLEPPNAKPVIIGDEAMIGSRSMIVEGARVGTGAVVGSGTNLSASMPVIDVETGKELGRGRIPDWCVAVGGTRLKEFPGGTFGMPAVLVIKRLEPGVRHDKSQLNDVLRDHGLSA</sequence>
<dbReference type="PROSITE" id="PS00101">
    <property type="entry name" value="HEXAPEP_TRANSFERASES"/>
    <property type="match status" value="1"/>
</dbReference>
<evidence type="ECO:0000256" key="5">
    <source>
        <dbReference type="ARBA" id="ARBA00022915"/>
    </source>
</evidence>
<dbReference type="Pfam" id="PF14805">
    <property type="entry name" value="THDPS_N_2"/>
    <property type="match status" value="1"/>
</dbReference>
<dbReference type="PANTHER" id="PTHR43300">
    <property type="entry name" value="ACETYLTRANSFERASE"/>
    <property type="match status" value="1"/>
</dbReference>
<keyword evidence="6" id="KW-0457">Lysine biosynthesis</keyword>
<keyword evidence="5" id="KW-0220">Diaminopimelate biosynthesis</keyword>
<dbReference type="SUPFAM" id="SSF51161">
    <property type="entry name" value="Trimeric LpxA-like enzymes"/>
    <property type="match status" value="1"/>
</dbReference>
<feature type="domain" description="Tetrahydrodipicolinate-N-succinyltransferase chain A" evidence="7">
    <location>
        <begin position="52"/>
        <end position="116"/>
    </location>
</feature>
<evidence type="ECO:0000256" key="3">
    <source>
        <dbReference type="ARBA" id="ARBA00022679"/>
    </source>
</evidence>
<reference evidence="9" key="1">
    <citation type="journal article" date="2019" name="Int. J. Syst. Evol. Microbiol.">
        <title>The Global Catalogue of Microorganisms (GCM) 10K type strain sequencing project: providing services to taxonomists for standard genome sequencing and annotation.</title>
        <authorList>
            <consortium name="The Broad Institute Genomics Platform"/>
            <consortium name="The Broad Institute Genome Sequencing Center for Infectious Disease"/>
            <person name="Wu L."/>
            <person name="Ma J."/>
        </authorList>
    </citation>
    <scope>NUCLEOTIDE SEQUENCE [LARGE SCALE GENOMIC DNA]</scope>
    <source>
        <strain evidence="9">JCM 17939</strain>
    </source>
</reference>
<evidence type="ECO:0000256" key="2">
    <source>
        <dbReference type="ARBA" id="ARBA00022605"/>
    </source>
</evidence>
<dbReference type="Gene3D" id="1.10.166.10">
    <property type="entry name" value="Tetrahydrodipicolinate-N-succinyltransferase, N-terminal domain"/>
    <property type="match status" value="1"/>
</dbReference>
<evidence type="ECO:0000256" key="6">
    <source>
        <dbReference type="ARBA" id="ARBA00023154"/>
    </source>
</evidence>
<organism evidence="8 9">
    <name type="scientific">Actinoallomurus vinaceus</name>
    <dbReference type="NCBI Taxonomy" id="1080074"/>
    <lineage>
        <taxon>Bacteria</taxon>
        <taxon>Bacillati</taxon>
        <taxon>Actinomycetota</taxon>
        <taxon>Actinomycetes</taxon>
        <taxon>Streptosporangiales</taxon>
        <taxon>Thermomonosporaceae</taxon>
        <taxon>Actinoallomurus</taxon>
    </lineage>
</organism>
<keyword evidence="2" id="KW-0028">Amino-acid biosynthesis</keyword>